<name>A0AAE0ZJB5_9GAST</name>
<dbReference type="Proteomes" id="UP001283361">
    <property type="component" value="Unassembled WGS sequence"/>
</dbReference>
<gene>
    <name evidence="1" type="ORF">RRG08_038693</name>
</gene>
<proteinExistence type="predicted"/>
<sequence length="149" mass="16456">MHVFSLGGANFHQSHWCGNEQVGANVAMVSNFNILFYYTFCDMLRLDPHSKRYTLSPYKSPRVTNGNNLPETMRLMSTAISTRSIVAQVIRHSISSAMNQLALAPEDKLNHGSFTVGSVPEKSHRGGGWRKPCKGCCACAGHVWVSGRE</sequence>
<dbReference type="AlphaFoldDB" id="A0AAE0ZJB5"/>
<accession>A0AAE0ZJB5</accession>
<comment type="caution">
    <text evidence="1">The sequence shown here is derived from an EMBL/GenBank/DDBJ whole genome shotgun (WGS) entry which is preliminary data.</text>
</comment>
<keyword evidence="2" id="KW-1185">Reference proteome</keyword>
<dbReference type="EMBL" id="JAWDGP010003865">
    <property type="protein sequence ID" value="KAK3770182.1"/>
    <property type="molecule type" value="Genomic_DNA"/>
</dbReference>
<organism evidence="1 2">
    <name type="scientific">Elysia crispata</name>
    <name type="common">lettuce slug</name>
    <dbReference type="NCBI Taxonomy" id="231223"/>
    <lineage>
        <taxon>Eukaryota</taxon>
        <taxon>Metazoa</taxon>
        <taxon>Spiralia</taxon>
        <taxon>Lophotrochozoa</taxon>
        <taxon>Mollusca</taxon>
        <taxon>Gastropoda</taxon>
        <taxon>Heterobranchia</taxon>
        <taxon>Euthyneura</taxon>
        <taxon>Panpulmonata</taxon>
        <taxon>Sacoglossa</taxon>
        <taxon>Placobranchoidea</taxon>
        <taxon>Plakobranchidae</taxon>
        <taxon>Elysia</taxon>
    </lineage>
</organism>
<evidence type="ECO:0000313" key="2">
    <source>
        <dbReference type="Proteomes" id="UP001283361"/>
    </source>
</evidence>
<evidence type="ECO:0000313" key="1">
    <source>
        <dbReference type="EMBL" id="KAK3770182.1"/>
    </source>
</evidence>
<protein>
    <submittedName>
        <fullName evidence="1">Uncharacterized protein</fullName>
    </submittedName>
</protein>
<reference evidence="1" key="1">
    <citation type="journal article" date="2023" name="G3 (Bethesda)">
        <title>A reference genome for the long-term kleptoplast-retaining sea slug Elysia crispata morphotype clarki.</title>
        <authorList>
            <person name="Eastman K.E."/>
            <person name="Pendleton A.L."/>
            <person name="Shaikh M.A."/>
            <person name="Suttiyut T."/>
            <person name="Ogas R."/>
            <person name="Tomko P."/>
            <person name="Gavelis G."/>
            <person name="Widhalm J.R."/>
            <person name="Wisecaver J.H."/>
        </authorList>
    </citation>
    <scope>NUCLEOTIDE SEQUENCE</scope>
    <source>
        <strain evidence="1">ECLA1</strain>
    </source>
</reference>